<dbReference type="Proteomes" id="UP000032160">
    <property type="component" value="Chromosome I"/>
</dbReference>
<name>X5M9K8_9HYPH</name>
<feature type="domain" description="Luciferase-like" evidence="5">
    <location>
        <begin position="35"/>
        <end position="328"/>
    </location>
</feature>
<dbReference type="CDD" id="cd01094">
    <property type="entry name" value="Alkanesulfonate_monoxygenase"/>
    <property type="match status" value="1"/>
</dbReference>
<dbReference type="HOGENOM" id="CLU_027853_1_0_5"/>
<evidence type="ECO:0000256" key="4">
    <source>
        <dbReference type="ARBA" id="ARBA00023033"/>
    </source>
</evidence>
<dbReference type="GO" id="GO:0046306">
    <property type="term" value="P:alkanesulfonate catabolic process"/>
    <property type="evidence" value="ECO:0007669"/>
    <property type="project" value="TreeGrafter"/>
</dbReference>
<dbReference type="PANTHER" id="PTHR42847">
    <property type="entry name" value="ALKANESULFONATE MONOOXYGENASE"/>
    <property type="match status" value="1"/>
</dbReference>
<evidence type="ECO:0000256" key="2">
    <source>
        <dbReference type="ARBA" id="ARBA00022643"/>
    </source>
</evidence>
<dbReference type="PATRIC" id="fig|1458461.3.peg.2031"/>
<reference evidence="6 7" key="1">
    <citation type="journal article" date="2014" name="Front. Genet.">
        <title>Genome and metabolic network of "Candidatus Phaeomarinobacter ectocarpi" Ec32, a new candidate genus of Alphaproteobacteria frequently associated with brown algae.</title>
        <authorList>
            <person name="Dittami S.M."/>
            <person name="Barbeyron T."/>
            <person name="Boyen C."/>
            <person name="Cambefort J."/>
            <person name="Collet G."/>
            <person name="Delage L."/>
            <person name="Gobet A."/>
            <person name="Groisillier A."/>
            <person name="Leblanc C."/>
            <person name="Michel G."/>
            <person name="Scornet D."/>
            <person name="Siegel A."/>
            <person name="Tapia J.E."/>
            <person name="Tonon T."/>
        </authorList>
    </citation>
    <scope>NUCLEOTIDE SEQUENCE [LARGE SCALE GENOMIC DNA]</scope>
    <source>
        <strain evidence="6 7">Ec32</strain>
    </source>
</reference>
<dbReference type="EMBL" id="HG966617">
    <property type="protein sequence ID" value="CDO60238.1"/>
    <property type="molecule type" value="Genomic_DNA"/>
</dbReference>
<dbReference type="SUPFAM" id="SSF51679">
    <property type="entry name" value="Bacterial luciferase-like"/>
    <property type="match status" value="1"/>
</dbReference>
<dbReference type="GO" id="GO:0008726">
    <property type="term" value="F:alkanesulfonate monooxygenase activity"/>
    <property type="evidence" value="ECO:0007669"/>
    <property type="project" value="UniProtKB-EC"/>
</dbReference>
<evidence type="ECO:0000313" key="6">
    <source>
        <dbReference type="EMBL" id="CDO60238.1"/>
    </source>
</evidence>
<dbReference type="RefSeq" id="WP_043948337.1">
    <property type="nucleotide sequence ID" value="NZ_HG966617.1"/>
</dbReference>
<protein>
    <submittedName>
        <fullName evidence="6">Alkanesulfonate monooxygenase</fullName>
        <ecNumber evidence="6">1.14.14.5</ecNumber>
    </submittedName>
</protein>
<evidence type="ECO:0000256" key="3">
    <source>
        <dbReference type="ARBA" id="ARBA00023002"/>
    </source>
</evidence>
<accession>X5M9K8</accession>
<keyword evidence="1" id="KW-0285">Flavoprotein</keyword>
<evidence type="ECO:0000256" key="1">
    <source>
        <dbReference type="ARBA" id="ARBA00022630"/>
    </source>
</evidence>
<dbReference type="Gene3D" id="3.20.20.30">
    <property type="entry name" value="Luciferase-like domain"/>
    <property type="match status" value="1"/>
</dbReference>
<gene>
    <name evidence="6" type="ORF">BN1012_Phect2025</name>
</gene>
<dbReference type="InterPro" id="IPR011251">
    <property type="entry name" value="Luciferase-like_dom"/>
</dbReference>
<organism evidence="6 7">
    <name type="scientific">Candidatus Phaeomarinibacter ectocarpi</name>
    <dbReference type="NCBI Taxonomy" id="1458461"/>
    <lineage>
        <taxon>Bacteria</taxon>
        <taxon>Pseudomonadati</taxon>
        <taxon>Pseudomonadota</taxon>
        <taxon>Alphaproteobacteria</taxon>
        <taxon>Hyphomicrobiales</taxon>
        <taxon>Parvibaculaceae</taxon>
        <taxon>Candidatus Phaeomarinibacter</taxon>
    </lineage>
</organism>
<dbReference type="OrthoDB" id="9814695at2"/>
<dbReference type="InterPro" id="IPR050172">
    <property type="entry name" value="SsuD_RutA_monooxygenase"/>
</dbReference>
<dbReference type="PANTHER" id="PTHR42847:SF4">
    <property type="entry name" value="ALKANESULFONATE MONOOXYGENASE-RELATED"/>
    <property type="match status" value="1"/>
</dbReference>
<keyword evidence="4 6" id="KW-0503">Monooxygenase</keyword>
<keyword evidence="7" id="KW-1185">Reference proteome</keyword>
<dbReference type="STRING" id="1458461.BN1012_Phect2025"/>
<keyword evidence="2" id="KW-0288">FMN</keyword>
<keyword evidence="3 6" id="KW-0560">Oxidoreductase</keyword>
<proteinExistence type="predicted"/>
<dbReference type="InterPro" id="IPR036661">
    <property type="entry name" value="Luciferase-like_sf"/>
</dbReference>
<sequence>MSHSPVTGPVEISWFSALCDDDAEFLGTQDPAYLSTFEHCKKIVDAAEAGGFDNILLPSGFSLGIDPVAFAAGVAPTVKNMRLLLAVRCGEMWPPQLARQIATLDQMLGGRLTVNIISSDMPGQTMESAPRYGRTLEAMEIVRTLLDGKPVDIDGEHYQMQLDPMRIGTVSGKSPPFYFGGMSPAAREVAAKGSDVFLMWPDTREKVQALVDDMRERAANHGRELKFGYRVHVIVRETEEEARAHARHIMSKLDVEEGEKLRARALDATSEGVRRQAMMRDGADDEGFAEENLWTGIGKARSGCGAAIVGNPDQVAAKLEMYREMGFSAFILSGYPHAKEAEYFSRLVLPKIDHGPLLNARS</sequence>
<dbReference type="KEGG" id="pect:BN1012_Phect2025"/>
<evidence type="ECO:0000259" key="5">
    <source>
        <dbReference type="Pfam" id="PF00296"/>
    </source>
</evidence>
<dbReference type="AlphaFoldDB" id="X5M9K8"/>
<evidence type="ECO:0000313" key="7">
    <source>
        <dbReference type="Proteomes" id="UP000032160"/>
    </source>
</evidence>
<dbReference type="EC" id="1.14.14.5" evidence="6"/>
<dbReference type="Pfam" id="PF00296">
    <property type="entry name" value="Bac_luciferase"/>
    <property type="match status" value="1"/>
</dbReference>